<evidence type="ECO:0000313" key="2">
    <source>
        <dbReference type="EMBL" id="MFC3151323.1"/>
    </source>
</evidence>
<dbReference type="EMBL" id="JBHRSZ010000004">
    <property type="protein sequence ID" value="MFC3151323.1"/>
    <property type="molecule type" value="Genomic_DNA"/>
</dbReference>
<keyword evidence="3" id="KW-1185">Reference proteome</keyword>
<dbReference type="Proteomes" id="UP001595476">
    <property type="component" value="Unassembled WGS sequence"/>
</dbReference>
<gene>
    <name evidence="2" type="ORF">ACFOEK_09825</name>
</gene>
<organism evidence="2 3">
    <name type="scientific">Litoribrevibacter euphylliae</name>
    <dbReference type="NCBI Taxonomy" id="1834034"/>
    <lineage>
        <taxon>Bacteria</taxon>
        <taxon>Pseudomonadati</taxon>
        <taxon>Pseudomonadota</taxon>
        <taxon>Gammaproteobacteria</taxon>
        <taxon>Oceanospirillales</taxon>
        <taxon>Oceanospirillaceae</taxon>
        <taxon>Litoribrevibacter</taxon>
    </lineage>
</organism>
<dbReference type="RefSeq" id="WP_386719871.1">
    <property type="nucleotide sequence ID" value="NZ_JBHRSZ010000004.1"/>
</dbReference>
<reference evidence="3" key="1">
    <citation type="journal article" date="2019" name="Int. J. Syst. Evol. Microbiol.">
        <title>The Global Catalogue of Microorganisms (GCM) 10K type strain sequencing project: providing services to taxonomists for standard genome sequencing and annotation.</title>
        <authorList>
            <consortium name="The Broad Institute Genomics Platform"/>
            <consortium name="The Broad Institute Genome Sequencing Center for Infectious Disease"/>
            <person name="Wu L."/>
            <person name="Ma J."/>
        </authorList>
    </citation>
    <scope>NUCLEOTIDE SEQUENCE [LARGE SCALE GENOMIC DNA]</scope>
    <source>
        <strain evidence="3">KCTC 52438</strain>
    </source>
</reference>
<dbReference type="InterPro" id="IPR036754">
    <property type="entry name" value="YbaK/aa-tRNA-synt-asso_dom_sf"/>
</dbReference>
<feature type="domain" description="YbaK/aminoacyl-tRNA synthetase-associated" evidence="1">
    <location>
        <begin position="23"/>
        <end position="141"/>
    </location>
</feature>
<name>A0ABV7HBN5_9GAMM</name>
<accession>A0ABV7HBN5</accession>
<dbReference type="SUPFAM" id="SSF55826">
    <property type="entry name" value="YbaK/ProRS associated domain"/>
    <property type="match status" value="1"/>
</dbReference>
<dbReference type="InterPro" id="IPR007214">
    <property type="entry name" value="YbaK/aa-tRNA-synth-assoc-dom"/>
</dbReference>
<comment type="caution">
    <text evidence="2">The sequence shown here is derived from an EMBL/GenBank/DDBJ whole genome shotgun (WGS) entry which is preliminary data.</text>
</comment>
<evidence type="ECO:0000259" key="1">
    <source>
        <dbReference type="Pfam" id="PF04073"/>
    </source>
</evidence>
<sequence length="175" mass="19333">MSIARNLATYLNDQAIHYQTIFHPESHSASDSARSANIPLHNMVKAILLNNGDNYLIALIPADHKLDISRVNKELMSHWSFAKETDLTKIFQDCTPGSIPAVPSAYHLSAIWSSCLSDIDKLYMESGDDKALISMSNRQFMSLIATQAHGNISHFSTGYPPSSAQFDAEDNGAEY</sequence>
<dbReference type="Gene3D" id="3.90.960.10">
    <property type="entry name" value="YbaK/aminoacyl-tRNA synthetase-associated domain"/>
    <property type="match status" value="1"/>
</dbReference>
<protein>
    <submittedName>
        <fullName evidence="2">Aminoacyl-tRNA deacylase</fullName>
    </submittedName>
</protein>
<dbReference type="Pfam" id="PF04073">
    <property type="entry name" value="tRNA_edit"/>
    <property type="match status" value="1"/>
</dbReference>
<proteinExistence type="predicted"/>
<evidence type="ECO:0000313" key="3">
    <source>
        <dbReference type="Proteomes" id="UP001595476"/>
    </source>
</evidence>